<dbReference type="EMBL" id="MIGC01004507">
    <property type="protein sequence ID" value="PHJ17994.1"/>
    <property type="molecule type" value="Genomic_DNA"/>
</dbReference>
<comment type="caution">
    <text evidence="1">The sequence shown here is derived from an EMBL/GenBank/DDBJ whole genome shotgun (WGS) entry which is preliminary data.</text>
</comment>
<dbReference type="AlphaFoldDB" id="A0A2C6KNE5"/>
<reference evidence="1 2" key="1">
    <citation type="journal article" date="2017" name="Int. J. Parasitol.">
        <title>The genome of the protozoan parasite Cystoisospora suis and a reverse vaccinology approach to identify vaccine candidates.</title>
        <authorList>
            <person name="Palmieri N."/>
            <person name="Shrestha A."/>
            <person name="Ruttkowski B."/>
            <person name="Beck T."/>
            <person name="Vogl C."/>
            <person name="Tomley F."/>
            <person name="Blake D.P."/>
            <person name="Joachim A."/>
        </authorList>
    </citation>
    <scope>NUCLEOTIDE SEQUENCE [LARGE SCALE GENOMIC DNA]</scope>
    <source>
        <strain evidence="1 2">Wien I</strain>
    </source>
</reference>
<dbReference type="RefSeq" id="XP_067919706.1">
    <property type="nucleotide sequence ID" value="XM_068068326.1"/>
</dbReference>
<evidence type="ECO:0000313" key="1">
    <source>
        <dbReference type="EMBL" id="PHJ17994.1"/>
    </source>
</evidence>
<gene>
    <name evidence="1" type="ORF">CSUI_008190</name>
</gene>
<sequence length="79" mass="9405">RKRLKAITDILYRYLPNTCTSYVEIDAVHLCKYVYVYTYTDLSLSFVLSLSTCIQMYVNRCIYRERIHSLTIREELVGL</sequence>
<organism evidence="1 2">
    <name type="scientific">Cystoisospora suis</name>
    <dbReference type="NCBI Taxonomy" id="483139"/>
    <lineage>
        <taxon>Eukaryota</taxon>
        <taxon>Sar</taxon>
        <taxon>Alveolata</taxon>
        <taxon>Apicomplexa</taxon>
        <taxon>Conoidasida</taxon>
        <taxon>Coccidia</taxon>
        <taxon>Eucoccidiorida</taxon>
        <taxon>Eimeriorina</taxon>
        <taxon>Sarcocystidae</taxon>
        <taxon>Cystoisospora</taxon>
    </lineage>
</organism>
<name>A0A2C6KNE5_9APIC</name>
<protein>
    <submittedName>
        <fullName evidence="1">Uncharacterized protein</fullName>
    </submittedName>
</protein>
<proteinExistence type="predicted"/>
<dbReference type="Proteomes" id="UP000221165">
    <property type="component" value="Unassembled WGS sequence"/>
</dbReference>
<keyword evidence="2" id="KW-1185">Reference proteome</keyword>
<accession>A0A2C6KNE5</accession>
<feature type="non-terminal residue" evidence="1">
    <location>
        <position position="1"/>
    </location>
</feature>
<dbReference type="VEuPathDB" id="ToxoDB:CSUI_008190"/>
<evidence type="ECO:0000313" key="2">
    <source>
        <dbReference type="Proteomes" id="UP000221165"/>
    </source>
</evidence>
<dbReference type="GeneID" id="94431537"/>